<reference evidence="1 2" key="1">
    <citation type="submission" date="2018-04" db="EMBL/GenBank/DDBJ databases">
        <title>Novel actinobacteria from marine sediment.</title>
        <authorList>
            <person name="Ng Z.Y."/>
            <person name="Tan G.Y.A."/>
        </authorList>
    </citation>
    <scope>NUCLEOTIDE SEQUENCE [LARGE SCALE GENOMIC DNA]</scope>
    <source>
        <strain evidence="1 2">TPS81</strain>
    </source>
</reference>
<keyword evidence="2" id="KW-1185">Reference proteome</keyword>
<protein>
    <submittedName>
        <fullName evidence="1">Uncharacterized protein</fullName>
    </submittedName>
</protein>
<dbReference type="AlphaFoldDB" id="A0A368SZL1"/>
<proteinExistence type="predicted"/>
<dbReference type="OrthoDB" id="3430019at2"/>
<dbReference type="Proteomes" id="UP000253318">
    <property type="component" value="Unassembled WGS sequence"/>
</dbReference>
<gene>
    <name evidence="1" type="ORF">DEF24_23785</name>
</gene>
<dbReference type="EMBL" id="QEIN01000269">
    <property type="protein sequence ID" value="RCV50847.1"/>
    <property type="molecule type" value="Genomic_DNA"/>
</dbReference>
<comment type="caution">
    <text evidence="1">The sequence shown here is derived from an EMBL/GenBank/DDBJ whole genome shotgun (WGS) entry which is preliminary data.</text>
</comment>
<sequence length="117" mass="11717">MPIRPANLATMSAAIAGAVSSAAPDQAGRGPVTVVYASGHHQTVEGLGRRALESGEGGVVAVRADSGTRYVLFADAALPPGGRDRTLHSGAGPVSFATPVRAGAIALGRLPRTHGVR</sequence>
<organism evidence="1 2">
    <name type="scientific">Marinitenerispora sediminis</name>
    <dbReference type="NCBI Taxonomy" id="1931232"/>
    <lineage>
        <taxon>Bacteria</taxon>
        <taxon>Bacillati</taxon>
        <taxon>Actinomycetota</taxon>
        <taxon>Actinomycetes</taxon>
        <taxon>Streptosporangiales</taxon>
        <taxon>Nocardiopsidaceae</taxon>
        <taxon>Marinitenerispora</taxon>
    </lineage>
</organism>
<name>A0A368SZL1_9ACTN</name>
<dbReference type="RefSeq" id="WP_114400529.1">
    <property type="nucleotide sequence ID" value="NZ_QEIM01000239.1"/>
</dbReference>
<evidence type="ECO:0000313" key="1">
    <source>
        <dbReference type="EMBL" id="RCV50847.1"/>
    </source>
</evidence>
<accession>A0A368SZL1</accession>
<evidence type="ECO:0000313" key="2">
    <source>
        <dbReference type="Proteomes" id="UP000253318"/>
    </source>
</evidence>